<feature type="compositionally biased region" description="Basic and acidic residues" evidence="1">
    <location>
        <begin position="335"/>
        <end position="360"/>
    </location>
</feature>
<feature type="compositionally biased region" description="Low complexity" evidence="1">
    <location>
        <begin position="298"/>
        <end position="312"/>
    </location>
</feature>
<dbReference type="RefSeq" id="WP_066105411.1">
    <property type="nucleotide sequence ID" value="NZ_JTJL01000008.1"/>
</dbReference>
<feature type="signal peptide" evidence="2">
    <location>
        <begin position="1"/>
        <end position="21"/>
    </location>
</feature>
<comment type="caution">
    <text evidence="3">The sequence shown here is derived from an EMBL/GenBank/DDBJ whole genome shotgun (WGS) entry which is preliminary data.</text>
</comment>
<keyword evidence="2" id="KW-0732">Signal</keyword>
<evidence type="ECO:0008006" key="5">
    <source>
        <dbReference type="Google" id="ProtNLM"/>
    </source>
</evidence>
<protein>
    <recommendedName>
        <fullName evidence="5">Chalcone isomerase domain-containing protein</fullName>
    </recommendedName>
</protein>
<dbReference type="PATRIC" id="fig|505341.3.peg.494"/>
<organism evidence="3 4">
    <name type="scientific">Gallibacterium salpingitidis</name>
    <dbReference type="NCBI Taxonomy" id="505341"/>
    <lineage>
        <taxon>Bacteria</taxon>
        <taxon>Pseudomonadati</taxon>
        <taxon>Pseudomonadota</taxon>
        <taxon>Gammaproteobacteria</taxon>
        <taxon>Pasteurellales</taxon>
        <taxon>Pasteurellaceae</taxon>
        <taxon>Gallibacterium</taxon>
    </lineage>
</organism>
<feature type="region of interest" description="Disordered" evidence="1">
    <location>
        <begin position="156"/>
        <end position="195"/>
    </location>
</feature>
<accession>A0A1A7P124</accession>
<dbReference type="EMBL" id="JTJL01000008">
    <property type="protein sequence ID" value="OBW95683.1"/>
    <property type="molecule type" value="Genomic_DNA"/>
</dbReference>
<feature type="compositionally biased region" description="Low complexity" evidence="1">
    <location>
        <begin position="320"/>
        <end position="333"/>
    </location>
</feature>
<reference evidence="3 4" key="1">
    <citation type="submission" date="2014-11" db="EMBL/GenBank/DDBJ databases">
        <title>Pan-genome of Gallibacterium spp.</title>
        <authorList>
            <person name="Kudirkiene E."/>
            <person name="Bojesen A.M."/>
        </authorList>
    </citation>
    <scope>NUCLEOTIDE SEQUENCE [LARGE SCALE GENOMIC DNA]</scope>
    <source>
        <strain evidence="3 4">F150</strain>
    </source>
</reference>
<keyword evidence="4" id="KW-1185">Reference proteome</keyword>
<evidence type="ECO:0000313" key="4">
    <source>
        <dbReference type="Proteomes" id="UP000092649"/>
    </source>
</evidence>
<feature type="region of interest" description="Disordered" evidence="1">
    <location>
        <begin position="217"/>
        <end position="382"/>
    </location>
</feature>
<proteinExistence type="predicted"/>
<feature type="compositionally biased region" description="Basic and acidic residues" evidence="1">
    <location>
        <begin position="159"/>
        <end position="173"/>
    </location>
</feature>
<evidence type="ECO:0000313" key="3">
    <source>
        <dbReference type="EMBL" id="OBW95683.1"/>
    </source>
</evidence>
<gene>
    <name evidence="3" type="ORF">QS62_02460</name>
</gene>
<dbReference type="AlphaFoldDB" id="A0A1A7P124"/>
<feature type="compositionally biased region" description="Low complexity" evidence="1">
    <location>
        <begin position="239"/>
        <end position="266"/>
    </location>
</feature>
<evidence type="ECO:0000256" key="1">
    <source>
        <dbReference type="SAM" id="MobiDB-lite"/>
    </source>
</evidence>
<evidence type="ECO:0000256" key="2">
    <source>
        <dbReference type="SAM" id="SignalP"/>
    </source>
</evidence>
<feature type="chain" id="PRO_5008358927" description="Chalcone isomerase domain-containing protein" evidence="2">
    <location>
        <begin position="22"/>
        <end position="382"/>
    </location>
</feature>
<name>A0A1A7P124_9PAST</name>
<feature type="compositionally biased region" description="Basic and acidic residues" evidence="1">
    <location>
        <begin position="268"/>
        <end position="281"/>
    </location>
</feature>
<sequence length="382" mass="42457">MKFFSFCLSLLLLFYTPFAAADWKQVGKAEYNWGPFHIYTVSLFTEDGSYSSGQRPLMLRIKFAKPVEGKNFAISMVKEMNLEALKTEEVDQLRKRLINNFPDFKPDDVLNYIALDKDGYFVLNDTVLSEHFDRSFNHQFVSIWLDSESSFKQLQPRLLGEDKDKEKEKEKESAIAQANSNAKPDPMKPGALHAAAEQVAAENGNKLTNFADVAPTTTTAPAAKSEEKATATTNKVENSAEATTTVEKTTQATTTTQSTENKTVNTEKPSDKQSAENKTEQTKTAAVPTTEKVENKADTATATQDAKNTDATQKQDETKAATPAQQQATQPEATAEEKDNQDKGKAETDKPAAEEPKVDPEQPIEPPQEVDPIMPYQKQYYC</sequence>
<dbReference type="Proteomes" id="UP000092649">
    <property type="component" value="Unassembled WGS sequence"/>
</dbReference>
<dbReference type="OrthoDB" id="8527419at2"/>